<organism evidence="1">
    <name type="scientific">Arundo donax</name>
    <name type="common">Giant reed</name>
    <name type="synonym">Donax arundinaceus</name>
    <dbReference type="NCBI Taxonomy" id="35708"/>
    <lineage>
        <taxon>Eukaryota</taxon>
        <taxon>Viridiplantae</taxon>
        <taxon>Streptophyta</taxon>
        <taxon>Embryophyta</taxon>
        <taxon>Tracheophyta</taxon>
        <taxon>Spermatophyta</taxon>
        <taxon>Magnoliopsida</taxon>
        <taxon>Liliopsida</taxon>
        <taxon>Poales</taxon>
        <taxon>Poaceae</taxon>
        <taxon>PACMAD clade</taxon>
        <taxon>Arundinoideae</taxon>
        <taxon>Arundineae</taxon>
        <taxon>Arundo</taxon>
    </lineage>
</organism>
<evidence type="ECO:0000313" key="1">
    <source>
        <dbReference type="EMBL" id="JAE28570.1"/>
    </source>
</evidence>
<dbReference type="AlphaFoldDB" id="A0A0A9GU57"/>
<protein>
    <submittedName>
        <fullName evidence="1">Uncharacterized protein</fullName>
    </submittedName>
</protein>
<dbReference type="EMBL" id="GBRH01169326">
    <property type="protein sequence ID" value="JAE28570.1"/>
    <property type="molecule type" value="Transcribed_RNA"/>
</dbReference>
<reference evidence="1" key="1">
    <citation type="submission" date="2014-09" db="EMBL/GenBank/DDBJ databases">
        <authorList>
            <person name="Magalhaes I.L.F."/>
            <person name="Oliveira U."/>
            <person name="Santos F.R."/>
            <person name="Vidigal T.H.D.A."/>
            <person name="Brescovit A.D."/>
            <person name="Santos A.J."/>
        </authorList>
    </citation>
    <scope>NUCLEOTIDE SEQUENCE</scope>
    <source>
        <tissue evidence="1">Shoot tissue taken approximately 20 cm above the soil surface</tissue>
    </source>
</reference>
<sequence length="42" mass="5008">MQLGRRWSSTASRAVKKKYSILLLLKGEKEEEKRLRTCRLPF</sequence>
<name>A0A0A9GU57_ARUDO</name>
<proteinExistence type="predicted"/>
<reference evidence="1" key="2">
    <citation type="journal article" date="2015" name="Data Brief">
        <title>Shoot transcriptome of the giant reed, Arundo donax.</title>
        <authorList>
            <person name="Barrero R.A."/>
            <person name="Guerrero F.D."/>
            <person name="Moolhuijzen P."/>
            <person name="Goolsby J.A."/>
            <person name="Tidwell J."/>
            <person name="Bellgard S.E."/>
            <person name="Bellgard M.I."/>
        </authorList>
    </citation>
    <scope>NUCLEOTIDE SEQUENCE</scope>
    <source>
        <tissue evidence="1">Shoot tissue taken approximately 20 cm above the soil surface</tissue>
    </source>
</reference>
<accession>A0A0A9GU57</accession>